<name>A0A0F4YGZ1_RASE3</name>
<dbReference type="RefSeq" id="XP_013324134.1">
    <property type="nucleotide sequence ID" value="XM_013468680.1"/>
</dbReference>
<evidence type="ECO:0000313" key="3">
    <source>
        <dbReference type="Proteomes" id="UP000053958"/>
    </source>
</evidence>
<dbReference type="Gene3D" id="3.30.360.10">
    <property type="entry name" value="Dihydrodipicolinate Reductase, domain 2"/>
    <property type="match status" value="1"/>
</dbReference>
<proteinExistence type="predicted"/>
<dbReference type="EMBL" id="LASV01000633">
    <property type="protein sequence ID" value="KKA17522.1"/>
    <property type="molecule type" value="Genomic_DNA"/>
</dbReference>
<dbReference type="GeneID" id="25320796"/>
<feature type="region of interest" description="Disordered" evidence="1">
    <location>
        <begin position="224"/>
        <end position="258"/>
    </location>
</feature>
<keyword evidence="3" id="KW-1185">Reference proteome</keyword>
<reference evidence="2 3" key="1">
    <citation type="submission" date="2015-04" db="EMBL/GenBank/DDBJ databases">
        <authorList>
            <person name="Heijne W.H."/>
            <person name="Fedorova N.D."/>
            <person name="Nierman W.C."/>
            <person name="Vollebregt A.W."/>
            <person name="Zhao Z."/>
            <person name="Wu L."/>
            <person name="Kumar M."/>
            <person name="Stam H."/>
            <person name="van den Berg M.A."/>
            <person name="Pel H.J."/>
        </authorList>
    </citation>
    <scope>NUCLEOTIDE SEQUENCE [LARGE SCALE GENOMIC DNA]</scope>
    <source>
        <strain evidence="2 3">CBS 393.64</strain>
    </source>
</reference>
<dbReference type="OrthoDB" id="6417021at2759"/>
<dbReference type="Gene3D" id="3.40.50.720">
    <property type="entry name" value="NAD(P)-binding Rossmann-like Domain"/>
    <property type="match status" value="1"/>
</dbReference>
<evidence type="ECO:0000256" key="1">
    <source>
        <dbReference type="SAM" id="MobiDB-lite"/>
    </source>
</evidence>
<gene>
    <name evidence="2" type="ORF">T310_8540</name>
</gene>
<comment type="caution">
    <text evidence="2">The sequence shown here is derived from an EMBL/GenBank/DDBJ whole genome shotgun (WGS) entry which is preliminary data.</text>
</comment>
<organism evidence="2 3">
    <name type="scientific">Rasamsonia emersonii (strain ATCC 16479 / CBS 393.64 / IMI 116815)</name>
    <dbReference type="NCBI Taxonomy" id="1408163"/>
    <lineage>
        <taxon>Eukaryota</taxon>
        <taxon>Fungi</taxon>
        <taxon>Dikarya</taxon>
        <taxon>Ascomycota</taxon>
        <taxon>Pezizomycotina</taxon>
        <taxon>Eurotiomycetes</taxon>
        <taxon>Eurotiomycetidae</taxon>
        <taxon>Eurotiales</taxon>
        <taxon>Trichocomaceae</taxon>
        <taxon>Rasamsonia</taxon>
    </lineage>
</organism>
<dbReference type="Proteomes" id="UP000053958">
    <property type="component" value="Unassembled WGS sequence"/>
</dbReference>
<evidence type="ECO:0000313" key="2">
    <source>
        <dbReference type="EMBL" id="KKA17522.1"/>
    </source>
</evidence>
<sequence length="319" mass="34901">MDLLSMQCNVINNLARGSSFQPTVEICLPFCMYTSASIALAIQMCTFAQQYFHPPRRDLLRHQPPVTSQPPNRPSSSQRYGSYQDRLYLINDPATYRLRLLGRPRRSAPGGKACHMLCEKPLTSNADEARLLVQLADEGVGAGRASHARAAPIREPARRPSHPEPHLHGHGAALGRVQHRATHRIWELPSIEVEIVYFYNALMPHLYHYIDVTDKTTGLAARSTRNSKAVVHDGGETWTTGGGGRGGGGGGGQGPSGARAVPLALPLEAFVDKVRKKKTPPCWIPGEESIAQMEAIDAIYRAAGFPINERDVQFHGCSS</sequence>
<feature type="region of interest" description="Disordered" evidence="1">
    <location>
        <begin position="58"/>
        <end position="79"/>
    </location>
</feature>
<accession>A0A0F4YGZ1</accession>
<protein>
    <submittedName>
        <fullName evidence="2">Uncharacterized protein</fullName>
    </submittedName>
</protein>
<dbReference type="STRING" id="1408163.A0A0F4YGZ1"/>
<feature type="compositionally biased region" description="Gly residues" evidence="1">
    <location>
        <begin position="240"/>
        <end position="255"/>
    </location>
</feature>
<dbReference type="AlphaFoldDB" id="A0A0F4YGZ1"/>